<organism evidence="2 3">
    <name type="scientific">Fibrobacter succinogenes</name>
    <name type="common">Bacteroides succinogenes</name>
    <dbReference type="NCBI Taxonomy" id="833"/>
    <lineage>
        <taxon>Bacteria</taxon>
        <taxon>Pseudomonadati</taxon>
        <taxon>Fibrobacterota</taxon>
        <taxon>Fibrobacteria</taxon>
        <taxon>Fibrobacterales</taxon>
        <taxon>Fibrobacteraceae</taxon>
        <taxon>Fibrobacter</taxon>
    </lineage>
</organism>
<dbReference type="RefSeq" id="WP_109572689.1">
    <property type="nucleotide sequence ID" value="NZ_UHJL01000002.1"/>
</dbReference>
<dbReference type="SUPFAM" id="SSF49785">
    <property type="entry name" value="Galactose-binding domain-like"/>
    <property type="match status" value="1"/>
</dbReference>
<dbReference type="EMBL" id="UHJL01000002">
    <property type="protein sequence ID" value="SUQ24107.1"/>
    <property type="molecule type" value="Genomic_DNA"/>
</dbReference>
<dbReference type="AlphaFoldDB" id="A0A380S4F6"/>
<evidence type="ECO:0000313" key="2">
    <source>
        <dbReference type="EMBL" id="SUQ24107.1"/>
    </source>
</evidence>
<feature type="transmembrane region" description="Helical" evidence="1">
    <location>
        <begin position="214"/>
        <end position="233"/>
    </location>
</feature>
<keyword evidence="1" id="KW-0472">Membrane</keyword>
<accession>A0A380S4F6</accession>
<evidence type="ECO:0000256" key="1">
    <source>
        <dbReference type="SAM" id="Phobius"/>
    </source>
</evidence>
<protein>
    <submittedName>
        <fullName evidence="2">Complex I intermediate-associated protein 30 (CIA30)</fullName>
    </submittedName>
</protein>
<keyword evidence="1" id="KW-1133">Transmembrane helix</keyword>
<keyword evidence="1" id="KW-0812">Transmembrane</keyword>
<dbReference type="Proteomes" id="UP000255423">
    <property type="component" value="Unassembled WGS sequence"/>
</dbReference>
<reference evidence="2 3" key="1">
    <citation type="submission" date="2017-08" db="EMBL/GenBank/DDBJ databases">
        <authorList>
            <person name="de Groot N.N."/>
        </authorList>
    </citation>
    <scope>NUCLEOTIDE SEQUENCE [LARGE SCALE GENOMIC DNA]</scope>
    <source>
        <strain evidence="2 3">HM2</strain>
    </source>
</reference>
<feature type="transmembrane region" description="Helical" evidence="1">
    <location>
        <begin position="5"/>
        <end position="22"/>
    </location>
</feature>
<name>A0A380S4F6_FIBSU</name>
<gene>
    <name evidence="2" type="ORF">SAMN05661053_1500</name>
</gene>
<evidence type="ECO:0000313" key="3">
    <source>
        <dbReference type="Proteomes" id="UP000255423"/>
    </source>
</evidence>
<dbReference type="InterPro" id="IPR008979">
    <property type="entry name" value="Galactose-bd-like_sf"/>
</dbReference>
<proteinExistence type="predicted"/>
<sequence length="243" mass="27310">MKKSYTILAIIAIIVVAIYVMLPKERFAETVFPLGDGAKVSAYDDNADGGTSAVQFKSSDSLASFQCALGMDEKKSAWCGLVFDFDPNGEKKYHNWKNVDTLYLDIDIAGTSEVNVKTWTYDPDVTDLSNPSSFRMLLKEVPVKSGRNQIAIPFEQLYIPDFWYDNLGVKRSRNRPHHESVARVEISAGWNQPRGKNFVVNVREITVSGTSNRAYGIFLFIILGLMIVAIGRSHPLKEYDEKK</sequence>